<protein>
    <submittedName>
        <fullName evidence="1">Uncharacterized protein</fullName>
    </submittedName>
</protein>
<proteinExistence type="predicted"/>
<reference evidence="2" key="1">
    <citation type="journal article" date="2016" name="Proc. Natl. Acad. Sci. U.S.A.">
        <title>Chromosome-level assembly of Arabidopsis thaliana Ler reveals the extent of translocation and inversion polymorphisms.</title>
        <authorList>
            <person name="Zapata L."/>
            <person name="Ding J."/>
            <person name="Willing E.M."/>
            <person name="Hartwig B."/>
            <person name="Bezdan D."/>
            <person name="Jiao W.B."/>
            <person name="Patel V."/>
            <person name="Velikkakam James G."/>
            <person name="Koornneef M."/>
            <person name="Ossowski S."/>
            <person name="Schneeberger K."/>
        </authorList>
    </citation>
    <scope>NUCLEOTIDE SEQUENCE [LARGE SCALE GENOMIC DNA]</scope>
    <source>
        <strain evidence="2">cv. Landsberg erecta</strain>
    </source>
</reference>
<evidence type="ECO:0000313" key="2">
    <source>
        <dbReference type="Proteomes" id="UP000078284"/>
    </source>
</evidence>
<name>A0A178U8R5_ARATH</name>
<accession>A0A178U8R5</accession>
<dbReference type="EMBL" id="LUHQ01000005">
    <property type="protein sequence ID" value="OAO90019.1"/>
    <property type="molecule type" value="Genomic_DNA"/>
</dbReference>
<evidence type="ECO:0000313" key="1">
    <source>
        <dbReference type="EMBL" id="OAO90019.1"/>
    </source>
</evidence>
<dbReference type="Proteomes" id="UP000078284">
    <property type="component" value="Chromosome 5"/>
</dbReference>
<comment type="caution">
    <text evidence="1">The sequence shown here is derived from an EMBL/GenBank/DDBJ whole genome shotgun (WGS) entry which is preliminary data.</text>
</comment>
<organism evidence="1 2">
    <name type="scientific">Arabidopsis thaliana</name>
    <name type="common">Mouse-ear cress</name>
    <dbReference type="NCBI Taxonomy" id="3702"/>
    <lineage>
        <taxon>Eukaryota</taxon>
        <taxon>Viridiplantae</taxon>
        <taxon>Streptophyta</taxon>
        <taxon>Embryophyta</taxon>
        <taxon>Tracheophyta</taxon>
        <taxon>Spermatophyta</taxon>
        <taxon>Magnoliopsida</taxon>
        <taxon>eudicotyledons</taxon>
        <taxon>Gunneridae</taxon>
        <taxon>Pentapetalae</taxon>
        <taxon>rosids</taxon>
        <taxon>malvids</taxon>
        <taxon>Brassicales</taxon>
        <taxon>Brassicaceae</taxon>
        <taxon>Camelineae</taxon>
        <taxon>Arabidopsis</taxon>
    </lineage>
</organism>
<dbReference type="AlphaFoldDB" id="A0A178U8R5"/>
<sequence length="54" mass="6072">MRATKITMTTNKATSVITARFINVHNVLSVYVSLVRENLSSLTKLRLMTMNSSK</sequence>
<gene>
    <name evidence="1" type="ordered locus">AXX17_At5g36880</name>
</gene>